<feature type="domain" description="Peptidase S49" evidence="6">
    <location>
        <begin position="118"/>
        <end position="269"/>
    </location>
</feature>
<name>A0A3B1CQW4_9ZZZZ</name>
<dbReference type="PRINTS" id="PR00127">
    <property type="entry name" value="CLPPROTEASEP"/>
</dbReference>
<reference evidence="7" key="1">
    <citation type="submission" date="2018-06" db="EMBL/GenBank/DDBJ databases">
        <authorList>
            <person name="Zhirakovskaya E."/>
        </authorList>
    </citation>
    <scope>NUCLEOTIDE SEQUENCE</scope>
</reference>
<evidence type="ECO:0000256" key="5">
    <source>
        <dbReference type="SAM" id="Phobius"/>
    </source>
</evidence>
<dbReference type="EMBL" id="UOGF01000022">
    <property type="protein sequence ID" value="VAX27053.1"/>
    <property type="molecule type" value="Genomic_DNA"/>
</dbReference>
<dbReference type="PANTHER" id="PTHR42987">
    <property type="entry name" value="PEPTIDASE S49"/>
    <property type="match status" value="1"/>
</dbReference>
<evidence type="ECO:0000259" key="6">
    <source>
        <dbReference type="Pfam" id="PF01343"/>
    </source>
</evidence>
<evidence type="ECO:0000256" key="2">
    <source>
        <dbReference type="ARBA" id="ARBA00022670"/>
    </source>
</evidence>
<evidence type="ECO:0000256" key="3">
    <source>
        <dbReference type="ARBA" id="ARBA00022801"/>
    </source>
</evidence>
<evidence type="ECO:0000256" key="1">
    <source>
        <dbReference type="ARBA" id="ARBA00008683"/>
    </source>
</evidence>
<organism evidence="7">
    <name type="scientific">hydrothermal vent metagenome</name>
    <dbReference type="NCBI Taxonomy" id="652676"/>
    <lineage>
        <taxon>unclassified sequences</taxon>
        <taxon>metagenomes</taxon>
        <taxon>ecological metagenomes</taxon>
    </lineage>
</organism>
<protein>
    <submittedName>
        <fullName evidence="7">Protease IV</fullName>
    </submittedName>
</protein>
<gene>
    <name evidence="7" type="ORF">MNBD_NITROSPIRAE01-1588</name>
</gene>
<dbReference type="Gene3D" id="3.90.226.10">
    <property type="entry name" value="2-enoyl-CoA Hydratase, Chain A, domain 1"/>
    <property type="match status" value="2"/>
</dbReference>
<dbReference type="InterPro" id="IPR047272">
    <property type="entry name" value="S49_SppA_C"/>
</dbReference>
<sequence>MKLKNRVALWFLVVPLMFLLSGCIYNISLLPKVGPLRETVVSGKGIDKIALIDISGFISKEKPSGLIEQPDMVSRLKEELTAAAKDDKVKAILLRINSPGGTITASDLIYHEVLQFKKKTGKKVIVSILDLGASGAYYIAMAADKIVVHPTSVIGSIGVIMMHVNFEGLMKKVGVSAEAIKSGPLKDMGTPMKPLTPESRGVLQGVIDDMYERFLLVIVENRKNLSADQIRKLADGRVYTASEALKFGLVDQIGYLQEAIELTQAEAGISEAKVILYSRGEGAKNNIYSQVLQKAETPFSAWGINPKQLLQAGSPKFLYLWMP</sequence>
<dbReference type="InterPro" id="IPR029045">
    <property type="entry name" value="ClpP/crotonase-like_dom_sf"/>
</dbReference>
<dbReference type="SUPFAM" id="SSF52096">
    <property type="entry name" value="ClpP/crotonase"/>
    <property type="match status" value="1"/>
</dbReference>
<dbReference type="InterPro" id="IPR004635">
    <property type="entry name" value="Pept_S49_SppA"/>
</dbReference>
<dbReference type="PANTHER" id="PTHR42987:SF4">
    <property type="entry name" value="PROTEASE SOHB-RELATED"/>
    <property type="match status" value="1"/>
</dbReference>
<dbReference type="AlphaFoldDB" id="A0A3B1CQW4"/>
<feature type="transmembrane region" description="Helical" evidence="5">
    <location>
        <begin position="7"/>
        <end position="27"/>
    </location>
</feature>
<keyword evidence="3" id="KW-0378">Hydrolase</keyword>
<dbReference type="NCBIfam" id="TIGR00706">
    <property type="entry name" value="SppA_dom"/>
    <property type="match status" value="1"/>
</dbReference>
<keyword evidence="5" id="KW-0472">Membrane</keyword>
<dbReference type="CDD" id="cd07023">
    <property type="entry name" value="S49_Sppa_N_C"/>
    <property type="match status" value="1"/>
</dbReference>
<evidence type="ECO:0000313" key="7">
    <source>
        <dbReference type="EMBL" id="VAX27053.1"/>
    </source>
</evidence>
<dbReference type="PROSITE" id="PS51257">
    <property type="entry name" value="PROKAR_LIPOPROTEIN"/>
    <property type="match status" value="1"/>
</dbReference>
<keyword evidence="2 7" id="KW-0645">Protease</keyword>
<accession>A0A3B1CQW4</accession>
<comment type="similarity">
    <text evidence="1">Belongs to the peptidase S49 family.</text>
</comment>
<evidence type="ECO:0000256" key="4">
    <source>
        <dbReference type="ARBA" id="ARBA00022825"/>
    </source>
</evidence>
<dbReference type="InterPro" id="IPR001907">
    <property type="entry name" value="ClpP"/>
</dbReference>
<keyword evidence="5" id="KW-1133">Transmembrane helix</keyword>
<dbReference type="InterPro" id="IPR002142">
    <property type="entry name" value="Peptidase_S49"/>
</dbReference>
<proteinExistence type="inferred from homology"/>
<dbReference type="GO" id="GO:0004252">
    <property type="term" value="F:serine-type endopeptidase activity"/>
    <property type="evidence" value="ECO:0007669"/>
    <property type="project" value="InterPro"/>
</dbReference>
<dbReference type="Pfam" id="PF01343">
    <property type="entry name" value="Peptidase_S49"/>
    <property type="match status" value="1"/>
</dbReference>
<dbReference type="GO" id="GO:0004176">
    <property type="term" value="F:ATP-dependent peptidase activity"/>
    <property type="evidence" value="ECO:0007669"/>
    <property type="project" value="InterPro"/>
</dbReference>
<keyword evidence="4" id="KW-0720">Serine protease</keyword>
<dbReference type="GO" id="GO:0006508">
    <property type="term" value="P:proteolysis"/>
    <property type="evidence" value="ECO:0007669"/>
    <property type="project" value="UniProtKB-KW"/>
</dbReference>
<keyword evidence="5" id="KW-0812">Transmembrane</keyword>